<accession>X1DR99</accession>
<name>X1DR99_9ZZZZ</name>
<proteinExistence type="predicted"/>
<evidence type="ECO:0000256" key="1">
    <source>
        <dbReference type="ARBA" id="ARBA00023172"/>
    </source>
</evidence>
<dbReference type="InterPro" id="IPR013762">
    <property type="entry name" value="Integrase-like_cat_sf"/>
</dbReference>
<reference evidence="3" key="1">
    <citation type="journal article" date="2014" name="Front. Microbiol.">
        <title>High frequency of phylogenetically diverse reductive dehalogenase-homologous genes in deep subseafloor sedimentary metagenomes.</title>
        <authorList>
            <person name="Kawai M."/>
            <person name="Futagami T."/>
            <person name="Toyoda A."/>
            <person name="Takaki Y."/>
            <person name="Nishi S."/>
            <person name="Hori S."/>
            <person name="Arai W."/>
            <person name="Tsubouchi T."/>
            <person name="Morono Y."/>
            <person name="Uchiyama I."/>
            <person name="Ito T."/>
            <person name="Fujiyama A."/>
            <person name="Inagaki F."/>
            <person name="Takami H."/>
        </authorList>
    </citation>
    <scope>NUCLEOTIDE SEQUENCE</scope>
    <source>
        <strain evidence="3">Expedition CK06-06</strain>
    </source>
</reference>
<evidence type="ECO:0000313" key="3">
    <source>
        <dbReference type="EMBL" id="GAG98941.1"/>
    </source>
</evidence>
<sequence length="62" mass="7018">GLEGERYGTHSLRKTWGYQARMQGVSISQIQNKLGHKSPAITSRYIGIDQEEINIVEKEVCI</sequence>
<feature type="domain" description="Tyr recombinase" evidence="2">
    <location>
        <begin position="3"/>
        <end position="50"/>
    </location>
</feature>
<protein>
    <recommendedName>
        <fullName evidence="2">Tyr recombinase domain-containing protein</fullName>
    </recommendedName>
</protein>
<feature type="non-terminal residue" evidence="3">
    <location>
        <position position="1"/>
    </location>
</feature>
<comment type="caution">
    <text evidence="3">The sequence shown here is derived from an EMBL/GenBank/DDBJ whole genome shotgun (WGS) entry which is preliminary data.</text>
</comment>
<evidence type="ECO:0000259" key="2">
    <source>
        <dbReference type="Pfam" id="PF00589"/>
    </source>
</evidence>
<dbReference type="InterPro" id="IPR011010">
    <property type="entry name" value="DNA_brk_join_enz"/>
</dbReference>
<keyword evidence="1" id="KW-0233">DNA recombination</keyword>
<gene>
    <name evidence="3" type="ORF">S01H4_49371</name>
</gene>
<dbReference type="GO" id="GO:0006310">
    <property type="term" value="P:DNA recombination"/>
    <property type="evidence" value="ECO:0007669"/>
    <property type="project" value="UniProtKB-KW"/>
</dbReference>
<dbReference type="Pfam" id="PF00589">
    <property type="entry name" value="Phage_integrase"/>
    <property type="match status" value="1"/>
</dbReference>
<dbReference type="InterPro" id="IPR002104">
    <property type="entry name" value="Integrase_catalytic"/>
</dbReference>
<dbReference type="SUPFAM" id="SSF56349">
    <property type="entry name" value="DNA breaking-rejoining enzymes"/>
    <property type="match status" value="1"/>
</dbReference>
<dbReference type="GO" id="GO:0003677">
    <property type="term" value="F:DNA binding"/>
    <property type="evidence" value="ECO:0007669"/>
    <property type="project" value="InterPro"/>
</dbReference>
<dbReference type="AlphaFoldDB" id="X1DR99"/>
<organism evidence="3">
    <name type="scientific">marine sediment metagenome</name>
    <dbReference type="NCBI Taxonomy" id="412755"/>
    <lineage>
        <taxon>unclassified sequences</taxon>
        <taxon>metagenomes</taxon>
        <taxon>ecological metagenomes</taxon>
    </lineage>
</organism>
<dbReference type="Gene3D" id="1.10.443.10">
    <property type="entry name" value="Intergrase catalytic core"/>
    <property type="match status" value="1"/>
</dbReference>
<dbReference type="GO" id="GO:0015074">
    <property type="term" value="P:DNA integration"/>
    <property type="evidence" value="ECO:0007669"/>
    <property type="project" value="InterPro"/>
</dbReference>
<dbReference type="EMBL" id="BART01027923">
    <property type="protein sequence ID" value="GAG98941.1"/>
    <property type="molecule type" value="Genomic_DNA"/>
</dbReference>